<dbReference type="AlphaFoldDB" id="H3RCR7"/>
<evidence type="ECO:0000313" key="1">
    <source>
        <dbReference type="EMBL" id="ARF50290.1"/>
    </source>
</evidence>
<dbReference type="Proteomes" id="UP000192380">
    <property type="component" value="Chromosome"/>
</dbReference>
<evidence type="ECO:0000313" key="3">
    <source>
        <dbReference type="Proteomes" id="UP000005050"/>
    </source>
</evidence>
<name>H3RCR7_PANSE</name>
<proteinExistence type="predicted"/>
<protein>
    <submittedName>
        <fullName evidence="2">Uncharacterized protein</fullName>
    </submittedName>
</protein>
<evidence type="ECO:0000313" key="4">
    <source>
        <dbReference type="Proteomes" id="UP000192380"/>
    </source>
</evidence>
<reference evidence="1 4" key="3">
    <citation type="submission" date="2016-10" db="EMBL/GenBank/DDBJ databases">
        <title>Complete Genome Assembly of Pantoea stewartii subsp. stewartii DC283, a Corn Pathogen.</title>
        <authorList>
            <person name="Duong D.A."/>
            <person name="Stevens A.M."/>
            <person name="Jensen R.V."/>
        </authorList>
    </citation>
    <scope>NUCLEOTIDE SEQUENCE [LARGE SCALE GENOMIC DNA]</scope>
    <source>
        <strain evidence="1 4">DC283</strain>
    </source>
</reference>
<dbReference type="EMBL" id="CP017581">
    <property type="protein sequence ID" value="ARF50290.1"/>
    <property type="molecule type" value="Genomic_DNA"/>
</dbReference>
<dbReference type="KEGG" id="pstw:DSJ_13740"/>
<evidence type="ECO:0000313" key="2">
    <source>
        <dbReference type="EMBL" id="EHU00844.1"/>
    </source>
</evidence>
<keyword evidence="4" id="KW-1185">Reference proteome</keyword>
<dbReference type="EMBL" id="AHIE01000013">
    <property type="protein sequence ID" value="EHU00844.1"/>
    <property type="molecule type" value="Genomic_DNA"/>
</dbReference>
<reference evidence="2 3" key="1">
    <citation type="journal article" date="2012" name="Mol. Microbiol.">
        <title>The genetic and structural basis of two distinct terminal side branch residues in stewartan and amylovoran exopolysaccharides and their potential role in host adaptation.</title>
        <authorList>
            <person name="Wang X."/>
            <person name="Yang F."/>
            <person name="von Bodman S.B."/>
        </authorList>
    </citation>
    <scope>NUCLEOTIDE SEQUENCE [LARGE SCALE GENOMIC DNA]</scope>
    <source>
        <strain evidence="2 3">DC283</strain>
    </source>
</reference>
<accession>H3RCR7</accession>
<dbReference type="PATRIC" id="fig|660596.6.peg.1841"/>
<sequence>MREYTSDELIIIGRCHALQSERERLLSEIKINQSAMSGISLGYSDEPERLLGLLEEQINLVSAFREIEPDCQAASEAYREVVSGEVKDNG</sequence>
<dbReference type="RefSeq" id="WP_006119119.1">
    <property type="nucleotide sequence ID" value="NZ_AHIE01000013.1"/>
</dbReference>
<organism evidence="2 3">
    <name type="scientific">Pantoea stewartii subsp. stewartii DC283</name>
    <dbReference type="NCBI Taxonomy" id="660596"/>
    <lineage>
        <taxon>Bacteria</taxon>
        <taxon>Pseudomonadati</taxon>
        <taxon>Pseudomonadota</taxon>
        <taxon>Gammaproteobacteria</taxon>
        <taxon>Enterobacterales</taxon>
        <taxon>Erwiniaceae</taxon>
        <taxon>Pantoea</taxon>
    </lineage>
</organism>
<gene>
    <name evidence="2" type="ORF">CKS_3604</name>
    <name evidence="1" type="ORF">DSJ_13740</name>
</gene>
<reference evidence="2" key="2">
    <citation type="submission" date="2012-01" db="EMBL/GenBank/DDBJ databases">
        <authorList>
            <person name="Biehl B.S."/>
            <person name="Ding Y."/>
            <person name="Dugan-Rocha S.P."/>
            <person name="Gibbs R.A."/>
            <person name="Glasner J.D."/>
            <person name="Kovar C."/>
            <person name="Muzny D.M."/>
            <person name="Neeno-Eckwall E.C."/>
            <person name="Perna N.T."/>
            <person name="Qin X."/>
            <person name="von Bodman S.B."/>
            <person name="Weinstock G.M."/>
        </authorList>
    </citation>
    <scope>NUCLEOTIDE SEQUENCE</scope>
    <source>
        <strain evidence="2">DC283</strain>
    </source>
</reference>
<dbReference type="Proteomes" id="UP000005050">
    <property type="component" value="Unassembled WGS sequence"/>
</dbReference>